<dbReference type="KEGG" id="dal:Dalk_3558"/>
<sequence>MGHTKARKRSRIETELPRDLREELHRILLEGATYEEACQYCKDRGHDISRSSMGRYGKTFFEAYQAVKQFEDQAQALKSEVGEGLTLEEATSKMMLQKVMAGLVSGEADILEIPRLISDVAKLQASSVAREKLKADLAARVKKVAGEVANAVKKRGLSDEAADLIRQKILGIAN</sequence>
<protein>
    <submittedName>
        <fullName evidence="1">Uncharacterized protein</fullName>
    </submittedName>
</protein>
<accession>B8FC41</accession>
<dbReference type="RefSeq" id="WP_015948303.1">
    <property type="nucleotide sequence ID" value="NC_011768.1"/>
</dbReference>
<organism evidence="1 2">
    <name type="scientific">Desulfatibacillum aliphaticivorans</name>
    <dbReference type="NCBI Taxonomy" id="218208"/>
    <lineage>
        <taxon>Bacteria</taxon>
        <taxon>Pseudomonadati</taxon>
        <taxon>Thermodesulfobacteriota</taxon>
        <taxon>Desulfobacteria</taxon>
        <taxon>Desulfobacterales</taxon>
        <taxon>Desulfatibacillaceae</taxon>
        <taxon>Desulfatibacillum</taxon>
    </lineage>
</organism>
<proteinExistence type="predicted"/>
<evidence type="ECO:0000313" key="2">
    <source>
        <dbReference type="Proteomes" id="UP000000739"/>
    </source>
</evidence>
<dbReference type="AlphaFoldDB" id="B8FC41"/>
<dbReference type="eggNOG" id="ENOG502Z8Y4">
    <property type="taxonomic scope" value="Bacteria"/>
</dbReference>
<dbReference type="HOGENOM" id="CLU_1537588_0_0_7"/>
<reference evidence="1 2" key="1">
    <citation type="journal article" date="2012" name="Environ. Microbiol.">
        <title>The genome sequence of Desulfatibacillum alkenivorans AK-01: a blueprint for anaerobic alkane oxidation.</title>
        <authorList>
            <person name="Callaghan A.V."/>
            <person name="Morris B.E."/>
            <person name="Pereira I.A."/>
            <person name="McInerney M.J."/>
            <person name="Austin R.N."/>
            <person name="Groves J.T."/>
            <person name="Kukor J.J."/>
            <person name="Suflita J.M."/>
            <person name="Young L.Y."/>
            <person name="Zylstra G.J."/>
            <person name="Wawrik B."/>
        </authorList>
    </citation>
    <scope>NUCLEOTIDE SEQUENCE [LARGE SCALE GENOMIC DNA]</scope>
    <source>
        <strain evidence="1 2">AK-01</strain>
    </source>
</reference>
<dbReference type="EMBL" id="CP001322">
    <property type="protein sequence ID" value="ACL05246.1"/>
    <property type="molecule type" value="Genomic_DNA"/>
</dbReference>
<dbReference type="Proteomes" id="UP000000739">
    <property type="component" value="Chromosome"/>
</dbReference>
<evidence type="ECO:0000313" key="1">
    <source>
        <dbReference type="EMBL" id="ACL05246.1"/>
    </source>
</evidence>
<name>B8FC41_DESAL</name>
<dbReference type="Pfam" id="PF11985">
    <property type="entry name" value="Phage_Mu_Gp27"/>
    <property type="match status" value="1"/>
</dbReference>
<gene>
    <name evidence="1" type="ordered locus">Dalk_3558</name>
</gene>
<keyword evidence="2" id="KW-1185">Reference proteome</keyword>
<dbReference type="InterPro" id="IPR021874">
    <property type="entry name" value="Phage_Mu_Gp27"/>
</dbReference>